<feature type="chain" id="PRO_5038911570" description="Ig-like domain-containing protein" evidence="1">
    <location>
        <begin position="24"/>
        <end position="281"/>
    </location>
</feature>
<evidence type="ECO:0000313" key="4">
    <source>
        <dbReference type="Proteomes" id="UP000886657"/>
    </source>
</evidence>
<organism evidence="3 4">
    <name type="scientific">Candidatus Geothrix skivensis</name>
    <dbReference type="NCBI Taxonomy" id="2954439"/>
    <lineage>
        <taxon>Bacteria</taxon>
        <taxon>Pseudomonadati</taxon>
        <taxon>Acidobacteriota</taxon>
        <taxon>Holophagae</taxon>
        <taxon>Holophagales</taxon>
        <taxon>Holophagaceae</taxon>
        <taxon>Geothrix</taxon>
    </lineage>
</organism>
<evidence type="ECO:0000259" key="2">
    <source>
        <dbReference type="PROSITE" id="PS50835"/>
    </source>
</evidence>
<sequence>MTLMNKLLSGSATLCLAWLVACGGGGGSNPPPPVAPTISVQPANQSVLVGATATFSVTAAGTAPLSYQWKKGGTAIAVNGTSASYTTPATVIGDNGSSYTVTVTNAAGNLTSTAATLTVQPVAASLAYTDPTTGTYKLVKNVGLSTPGTHLVLDLVGPASTGTGVSATFSADTTKVTWVNVAPGDPANSFVQNGTAFTLGAAPLILKGKVTGPVLQVTAAQKGTASPVSLSVPLLRIALDLKASQPTGAITLSADAAKCQVIDNAGVISTITVTVGTLTAQ</sequence>
<dbReference type="InterPro" id="IPR036179">
    <property type="entry name" value="Ig-like_dom_sf"/>
</dbReference>
<dbReference type="InterPro" id="IPR007110">
    <property type="entry name" value="Ig-like_dom"/>
</dbReference>
<comment type="caution">
    <text evidence="3">The sequence shown here is derived from an EMBL/GenBank/DDBJ whole genome shotgun (WGS) entry which is preliminary data.</text>
</comment>
<dbReference type="Gene3D" id="2.60.40.10">
    <property type="entry name" value="Immunoglobulins"/>
    <property type="match status" value="1"/>
</dbReference>
<accession>A0A9D7SHS4</accession>
<dbReference type="AlphaFoldDB" id="A0A9D7SHS4"/>
<dbReference type="Proteomes" id="UP000886657">
    <property type="component" value="Unassembled WGS sequence"/>
</dbReference>
<dbReference type="InterPro" id="IPR013783">
    <property type="entry name" value="Ig-like_fold"/>
</dbReference>
<dbReference type="PROSITE" id="PS50835">
    <property type="entry name" value="IG_LIKE"/>
    <property type="match status" value="1"/>
</dbReference>
<keyword evidence="1" id="KW-0732">Signal</keyword>
<dbReference type="EMBL" id="JADKIO010000008">
    <property type="protein sequence ID" value="MBK9796935.1"/>
    <property type="molecule type" value="Genomic_DNA"/>
</dbReference>
<name>A0A9D7SHS4_9BACT</name>
<gene>
    <name evidence="3" type="ORF">IPP58_10645</name>
</gene>
<evidence type="ECO:0000256" key="1">
    <source>
        <dbReference type="SAM" id="SignalP"/>
    </source>
</evidence>
<proteinExistence type="predicted"/>
<dbReference type="Pfam" id="PF13927">
    <property type="entry name" value="Ig_3"/>
    <property type="match status" value="1"/>
</dbReference>
<dbReference type="PROSITE" id="PS51257">
    <property type="entry name" value="PROKAR_LIPOPROTEIN"/>
    <property type="match status" value="1"/>
</dbReference>
<reference evidence="3" key="1">
    <citation type="submission" date="2020-10" db="EMBL/GenBank/DDBJ databases">
        <title>Connecting structure to function with the recovery of over 1000 high-quality activated sludge metagenome-assembled genomes encoding full-length rRNA genes using long-read sequencing.</title>
        <authorList>
            <person name="Singleton C.M."/>
            <person name="Petriglieri F."/>
            <person name="Kristensen J.M."/>
            <person name="Kirkegaard R.H."/>
            <person name="Michaelsen T.Y."/>
            <person name="Andersen M.H."/>
            <person name="Karst S.M."/>
            <person name="Dueholm M.S."/>
            <person name="Nielsen P.H."/>
            <person name="Albertsen M."/>
        </authorList>
    </citation>
    <scope>NUCLEOTIDE SEQUENCE</scope>
    <source>
        <strain evidence="3">Skiv_18-Q3-R9-52_MAXAC.067</strain>
    </source>
</reference>
<feature type="domain" description="Ig-like" evidence="2">
    <location>
        <begin position="36"/>
        <end position="118"/>
    </location>
</feature>
<protein>
    <recommendedName>
        <fullName evidence="2">Ig-like domain-containing protein</fullName>
    </recommendedName>
</protein>
<feature type="signal peptide" evidence="1">
    <location>
        <begin position="1"/>
        <end position="23"/>
    </location>
</feature>
<evidence type="ECO:0000313" key="3">
    <source>
        <dbReference type="EMBL" id="MBK9796935.1"/>
    </source>
</evidence>
<dbReference type="SUPFAM" id="SSF48726">
    <property type="entry name" value="Immunoglobulin"/>
    <property type="match status" value="1"/>
</dbReference>